<proteinExistence type="inferred from homology"/>
<feature type="transmembrane region" description="Helical" evidence="8">
    <location>
        <begin position="289"/>
        <end position="314"/>
    </location>
</feature>
<protein>
    <recommendedName>
        <fullName evidence="8">S-acyltransferase</fullName>
        <ecNumber evidence="8">2.3.1.225</ecNumber>
    </recommendedName>
    <alternativeName>
        <fullName evidence="8">Palmitoyltransferase</fullName>
    </alternativeName>
</protein>
<keyword evidence="5 8" id="KW-1133">Transmembrane helix</keyword>
<dbReference type="PANTHER" id="PTHR22883:SF127">
    <property type="entry name" value="ZDHHC-TYPE PALMITOYLTRANSFERASE 3-RELATED"/>
    <property type="match status" value="1"/>
</dbReference>
<evidence type="ECO:0000256" key="2">
    <source>
        <dbReference type="ARBA" id="ARBA00008574"/>
    </source>
</evidence>
<comment type="catalytic activity">
    <reaction evidence="8">
        <text>L-cysteinyl-[protein] + hexadecanoyl-CoA = S-hexadecanoyl-L-cysteinyl-[protein] + CoA</text>
        <dbReference type="Rhea" id="RHEA:36683"/>
        <dbReference type="Rhea" id="RHEA-COMP:10131"/>
        <dbReference type="Rhea" id="RHEA-COMP:11032"/>
        <dbReference type="ChEBI" id="CHEBI:29950"/>
        <dbReference type="ChEBI" id="CHEBI:57287"/>
        <dbReference type="ChEBI" id="CHEBI:57379"/>
        <dbReference type="ChEBI" id="CHEBI:74151"/>
        <dbReference type="EC" id="2.3.1.225"/>
    </reaction>
</comment>
<dbReference type="GO" id="GO:0006612">
    <property type="term" value="P:protein targeting to membrane"/>
    <property type="evidence" value="ECO:0007669"/>
    <property type="project" value="TreeGrafter"/>
</dbReference>
<evidence type="ECO:0000256" key="5">
    <source>
        <dbReference type="ARBA" id="ARBA00022989"/>
    </source>
</evidence>
<keyword evidence="6 8" id="KW-0472">Membrane</keyword>
<dbReference type="InterPro" id="IPR039859">
    <property type="entry name" value="PFA4/ZDH16/20/ERF2-like"/>
</dbReference>
<organism evidence="11">
    <name type="scientific">Anthurium amnicola</name>
    <dbReference type="NCBI Taxonomy" id="1678845"/>
    <lineage>
        <taxon>Eukaryota</taxon>
        <taxon>Viridiplantae</taxon>
        <taxon>Streptophyta</taxon>
        <taxon>Embryophyta</taxon>
        <taxon>Tracheophyta</taxon>
        <taxon>Spermatophyta</taxon>
        <taxon>Magnoliopsida</taxon>
        <taxon>Liliopsida</taxon>
        <taxon>Araceae</taxon>
        <taxon>Pothoideae</taxon>
        <taxon>Potheae</taxon>
        <taxon>Anthurium</taxon>
    </lineage>
</organism>
<comment type="domain">
    <text evidence="8">The DHHC domain is required for palmitoyltransferase activity.</text>
</comment>
<comment type="similarity">
    <text evidence="2 8">Belongs to the DHHC palmitoyltransferase family.</text>
</comment>
<dbReference type="AlphaFoldDB" id="A0A1D1YPI2"/>
<feature type="transmembrane region" description="Helical" evidence="8">
    <location>
        <begin position="62"/>
        <end position="80"/>
    </location>
</feature>
<dbReference type="Pfam" id="PF01529">
    <property type="entry name" value="DHHC"/>
    <property type="match status" value="1"/>
</dbReference>
<evidence type="ECO:0000256" key="4">
    <source>
        <dbReference type="ARBA" id="ARBA00022692"/>
    </source>
</evidence>
<feature type="domain" description="Palmitoyltransferase DHHC" evidence="10">
    <location>
        <begin position="209"/>
        <end position="322"/>
    </location>
</feature>
<evidence type="ECO:0000256" key="6">
    <source>
        <dbReference type="ARBA" id="ARBA00023136"/>
    </source>
</evidence>
<reference evidence="11" key="1">
    <citation type="submission" date="2015-07" db="EMBL/GenBank/DDBJ databases">
        <title>Transcriptome Assembly of Anthurium amnicola.</title>
        <authorList>
            <person name="Suzuki J."/>
        </authorList>
    </citation>
    <scope>NUCLEOTIDE SEQUENCE</scope>
</reference>
<dbReference type="GO" id="GO:0005794">
    <property type="term" value="C:Golgi apparatus"/>
    <property type="evidence" value="ECO:0007669"/>
    <property type="project" value="TreeGrafter"/>
</dbReference>
<feature type="non-terminal residue" evidence="11">
    <location>
        <position position="1"/>
    </location>
</feature>
<evidence type="ECO:0000256" key="8">
    <source>
        <dbReference type="RuleBase" id="RU079119"/>
    </source>
</evidence>
<dbReference type="GO" id="GO:0016020">
    <property type="term" value="C:membrane"/>
    <property type="evidence" value="ECO:0007669"/>
    <property type="project" value="UniProtKB-SubCell"/>
</dbReference>
<comment type="subcellular location">
    <subcellularLocation>
        <location evidence="1">Membrane</location>
        <topology evidence="1">Multi-pass membrane protein</topology>
    </subcellularLocation>
</comment>
<name>A0A1D1YPI2_9ARAE</name>
<dbReference type="EC" id="2.3.1.225" evidence="8"/>
<keyword evidence="4 8" id="KW-0812">Transmembrane</keyword>
<evidence type="ECO:0000259" key="10">
    <source>
        <dbReference type="Pfam" id="PF01529"/>
    </source>
</evidence>
<feature type="region of interest" description="Disordered" evidence="9">
    <location>
        <begin position="10"/>
        <end position="40"/>
    </location>
</feature>
<keyword evidence="7 8" id="KW-0012">Acyltransferase</keyword>
<dbReference type="GO" id="GO:0005783">
    <property type="term" value="C:endoplasmic reticulum"/>
    <property type="evidence" value="ECO:0007669"/>
    <property type="project" value="TreeGrafter"/>
</dbReference>
<sequence>INPWIRPSAARAPGIRCTSSSPVSNGKPPATARPPARPSLTAGGMLGLRWGSQRHSRSPWELLLPPLVSCFFVLLSQFALAAVPRFFSSFSLFATLPIAGVVMVATLGTGRCCRRLLGVSASAPAFVLFSTLFLWGVYISVIREAIPSLLDATMNAQCALLMFGLHRIFSSDAGVVTYSSSDPEELNQCTFSEVKSQSQLTWQDALSFTRARYCRSCSVNVIGFDHHCPAFGNCIGQKNHRLFMVLLIGFIITEASYVSCSTSYIRESVNENKMRVKSPLSMDLAESTLLFSLLQILWQAIFLIWHIYCICFNIKTEEWINWRKYPEFQVVQPQPGQPMSELKFWNPYDKGIVGNIKDFLRPE</sequence>
<dbReference type="PROSITE" id="PS50216">
    <property type="entry name" value="DHHC"/>
    <property type="match status" value="1"/>
</dbReference>
<feature type="transmembrane region" description="Helical" evidence="8">
    <location>
        <begin position="145"/>
        <end position="165"/>
    </location>
</feature>
<gene>
    <name evidence="11" type="primary">Zdhhc17_0</name>
    <name evidence="11" type="ORF">g.99547</name>
</gene>
<evidence type="ECO:0000256" key="1">
    <source>
        <dbReference type="ARBA" id="ARBA00004141"/>
    </source>
</evidence>
<feature type="transmembrane region" description="Helical" evidence="8">
    <location>
        <begin position="86"/>
        <end position="109"/>
    </location>
</feature>
<dbReference type="EMBL" id="GDJX01011384">
    <property type="protein sequence ID" value="JAT56552.1"/>
    <property type="molecule type" value="Transcribed_RNA"/>
</dbReference>
<evidence type="ECO:0000256" key="9">
    <source>
        <dbReference type="SAM" id="MobiDB-lite"/>
    </source>
</evidence>
<accession>A0A1D1YPI2</accession>
<feature type="transmembrane region" description="Helical" evidence="8">
    <location>
        <begin position="242"/>
        <end position="265"/>
    </location>
</feature>
<dbReference type="PANTHER" id="PTHR22883">
    <property type="entry name" value="ZINC FINGER DHHC DOMAIN CONTAINING PROTEIN"/>
    <property type="match status" value="1"/>
</dbReference>
<evidence type="ECO:0000256" key="7">
    <source>
        <dbReference type="ARBA" id="ARBA00023315"/>
    </source>
</evidence>
<evidence type="ECO:0000313" key="11">
    <source>
        <dbReference type="EMBL" id="JAT56552.1"/>
    </source>
</evidence>
<dbReference type="InterPro" id="IPR001594">
    <property type="entry name" value="Palmitoyltrfase_DHHC"/>
</dbReference>
<evidence type="ECO:0000256" key="3">
    <source>
        <dbReference type="ARBA" id="ARBA00022679"/>
    </source>
</evidence>
<feature type="transmembrane region" description="Helical" evidence="8">
    <location>
        <begin position="116"/>
        <end position="139"/>
    </location>
</feature>
<keyword evidence="3 8" id="KW-0808">Transferase</keyword>
<dbReference type="GO" id="GO:0019706">
    <property type="term" value="F:protein-cysteine S-palmitoyltransferase activity"/>
    <property type="evidence" value="ECO:0007669"/>
    <property type="project" value="UniProtKB-EC"/>
</dbReference>